<name>A0A8J4WN18_CLAMG</name>
<accession>A0A8J4WN18</accession>
<proteinExistence type="predicted"/>
<comment type="caution">
    <text evidence="2">The sequence shown here is derived from an EMBL/GenBank/DDBJ whole genome shotgun (WGS) entry which is preliminary data.</text>
</comment>
<gene>
    <name evidence="2" type="ORF">DAT39_023175</name>
</gene>
<keyword evidence="3" id="KW-1185">Reference proteome</keyword>
<dbReference type="EMBL" id="QNUK01001473">
    <property type="protein sequence ID" value="KAF5881010.1"/>
    <property type="molecule type" value="Genomic_DNA"/>
</dbReference>
<feature type="non-terminal residue" evidence="2">
    <location>
        <position position="58"/>
    </location>
</feature>
<evidence type="ECO:0000313" key="2">
    <source>
        <dbReference type="EMBL" id="KAF5881010.1"/>
    </source>
</evidence>
<organism evidence="2 3">
    <name type="scientific">Clarias magur</name>
    <name type="common">Asian catfish</name>
    <name type="synonym">Macropteronotus magur</name>
    <dbReference type="NCBI Taxonomy" id="1594786"/>
    <lineage>
        <taxon>Eukaryota</taxon>
        <taxon>Metazoa</taxon>
        <taxon>Chordata</taxon>
        <taxon>Craniata</taxon>
        <taxon>Vertebrata</taxon>
        <taxon>Euteleostomi</taxon>
        <taxon>Actinopterygii</taxon>
        <taxon>Neopterygii</taxon>
        <taxon>Teleostei</taxon>
        <taxon>Ostariophysi</taxon>
        <taxon>Siluriformes</taxon>
        <taxon>Clariidae</taxon>
        <taxon>Clarias</taxon>
    </lineage>
</organism>
<dbReference type="Proteomes" id="UP000727407">
    <property type="component" value="Unassembled WGS sequence"/>
</dbReference>
<evidence type="ECO:0000256" key="1">
    <source>
        <dbReference type="SAM" id="MobiDB-lite"/>
    </source>
</evidence>
<protein>
    <submittedName>
        <fullName evidence="2">Uncharacterized protein</fullName>
    </submittedName>
</protein>
<sequence length="58" mass="6843">SREDGVEAVRDGEEHGQEETMRTEERYGEKRQQKDIKDKQARRGDGRQGDKRKQGLER</sequence>
<dbReference type="AlphaFoldDB" id="A0A8J4WN18"/>
<evidence type="ECO:0000313" key="3">
    <source>
        <dbReference type="Proteomes" id="UP000727407"/>
    </source>
</evidence>
<feature type="region of interest" description="Disordered" evidence="1">
    <location>
        <begin position="1"/>
        <end position="58"/>
    </location>
</feature>
<reference evidence="2" key="1">
    <citation type="submission" date="2020-07" db="EMBL/GenBank/DDBJ databases">
        <title>Clarias magur genome sequencing, assembly and annotation.</title>
        <authorList>
            <person name="Kushwaha B."/>
            <person name="Kumar R."/>
            <person name="Das P."/>
            <person name="Joshi C.G."/>
            <person name="Kumar D."/>
            <person name="Nagpure N.S."/>
            <person name="Pandey M."/>
            <person name="Agarwal S."/>
            <person name="Srivastava S."/>
            <person name="Singh M."/>
            <person name="Sahoo L."/>
            <person name="Jayasankar P."/>
            <person name="Meher P.K."/>
            <person name="Koringa P.G."/>
            <person name="Iquebal M.A."/>
            <person name="Das S.P."/>
            <person name="Bit A."/>
            <person name="Patnaik S."/>
            <person name="Patel N."/>
            <person name="Shah T.M."/>
            <person name="Hinsu A."/>
            <person name="Jena J.K."/>
        </authorList>
    </citation>
    <scope>NUCLEOTIDE SEQUENCE</scope>
    <source>
        <strain evidence="2">CIFAMagur01</strain>
        <tissue evidence="2">Testis</tissue>
    </source>
</reference>
<feature type="non-terminal residue" evidence="2">
    <location>
        <position position="1"/>
    </location>
</feature>